<accession>A0ABR9YV37</accession>
<dbReference type="EMBL" id="JABCQH010000005">
    <property type="protein sequence ID" value="MBF0888406.1"/>
    <property type="molecule type" value="Genomic_DNA"/>
</dbReference>
<evidence type="ECO:0000313" key="1">
    <source>
        <dbReference type="EMBL" id="MBF0888406.1"/>
    </source>
</evidence>
<reference evidence="1" key="2">
    <citation type="submission" date="2020-11" db="EMBL/GenBank/DDBJ databases">
        <title>Description of novel Gluconobacter species.</title>
        <authorList>
            <person name="Cleenwerck I."/>
            <person name="Cnockaert M."/>
            <person name="Borremans W."/>
            <person name="Wieme A.D."/>
            <person name="De Vuyst L."/>
            <person name="Vandamme P."/>
        </authorList>
    </citation>
    <scope>NUCLEOTIDE SEQUENCE</scope>
    <source>
        <strain evidence="1">LMG 1745</strain>
    </source>
</reference>
<evidence type="ECO:0000313" key="2">
    <source>
        <dbReference type="Proteomes" id="UP000662701"/>
    </source>
</evidence>
<protein>
    <recommendedName>
        <fullName evidence="3">Flagellar assembly protein FliH/Type III secretion system HrpE domain-containing protein</fullName>
    </recommendedName>
</protein>
<sequence>MTRKTLAEQKKIGILYSEDFEKTSIEKIIIKIPEDSSNIEKEELFSKSFLDKYYEDGFQNGIKEEKKNNNIEKDFIESLLNVFHSMEKEILEQKKQISKEISFVIISCIANLFPNLYEKYGEKDSEIIFQKIYPFINKNSYVNLSCSKQFFFKIEELVPESFKETINLNIDEAMKNGEFSIVWDTGSLSRNSSKYIEKIISEILCFNKERKEENARER</sequence>
<organism evidence="1 2">
    <name type="scientific">Gluconobacter cadivus</name>
    <dbReference type="NCBI Taxonomy" id="2728101"/>
    <lineage>
        <taxon>Bacteria</taxon>
        <taxon>Pseudomonadati</taxon>
        <taxon>Pseudomonadota</taxon>
        <taxon>Alphaproteobacteria</taxon>
        <taxon>Acetobacterales</taxon>
        <taxon>Acetobacteraceae</taxon>
        <taxon>Gluconobacter</taxon>
    </lineage>
</organism>
<gene>
    <name evidence="1" type="ORF">HKD19_07610</name>
</gene>
<keyword evidence="2" id="KW-1185">Reference proteome</keyword>
<dbReference type="Proteomes" id="UP000662701">
    <property type="component" value="Unassembled WGS sequence"/>
</dbReference>
<dbReference type="RefSeq" id="WP_194262278.1">
    <property type="nucleotide sequence ID" value="NZ_JABCQH010000005.1"/>
</dbReference>
<evidence type="ECO:0008006" key="3">
    <source>
        <dbReference type="Google" id="ProtNLM"/>
    </source>
</evidence>
<name>A0ABR9YV37_9PROT</name>
<proteinExistence type="predicted"/>
<comment type="caution">
    <text evidence="1">The sequence shown here is derived from an EMBL/GenBank/DDBJ whole genome shotgun (WGS) entry which is preliminary data.</text>
</comment>
<reference evidence="1" key="1">
    <citation type="submission" date="2020-04" db="EMBL/GenBank/DDBJ databases">
        <authorList>
            <person name="Sombolestani A."/>
        </authorList>
    </citation>
    <scope>NUCLEOTIDE SEQUENCE</scope>
    <source>
        <strain evidence="1">LMG 1745</strain>
    </source>
</reference>